<dbReference type="GO" id="GO:0006355">
    <property type="term" value="P:regulation of DNA-templated transcription"/>
    <property type="evidence" value="ECO:0007669"/>
    <property type="project" value="InterPro"/>
</dbReference>
<dbReference type="GO" id="GO:0008168">
    <property type="term" value="F:methyltransferase activity"/>
    <property type="evidence" value="ECO:0007669"/>
    <property type="project" value="UniProtKB-KW"/>
</dbReference>
<dbReference type="STRING" id="488538.SAR116_0167"/>
<evidence type="ECO:0000313" key="4">
    <source>
        <dbReference type="Proteomes" id="UP000007460"/>
    </source>
</evidence>
<reference evidence="3 4" key="1">
    <citation type="journal article" date="2010" name="J. Bacteriol.">
        <title>Complete genome sequence of "Candidatus Puniceispirillum marinum" IMCC1322, a representative of the SAR116 clade in the Alphaproteobacteria.</title>
        <authorList>
            <person name="Oh H.M."/>
            <person name="Kwon K.K."/>
            <person name="Kang I."/>
            <person name="Kang S.G."/>
            <person name="Lee J.H."/>
            <person name="Kim S.J."/>
            <person name="Cho J.C."/>
        </authorList>
    </citation>
    <scope>NUCLEOTIDE SEQUENCE [LARGE SCALE GENOMIC DNA]</scope>
    <source>
        <strain evidence="3 4">IMCC1322</strain>
    </source>
</reference>
<feature type="domain" description="NusB/RsmB/TIM44" evidence="2">
    <location>
        <begin position="18"/>
        <end position="150"/>
    </location>
</feature>
<proteinExistence type="predicted"/>
<evidence type="ECO:0000313" key="3">
    <source>
        <dbReference type="EMBL" id="ADE38410.1"/>
    </source>
</evidence>
<keyword evidence="3" id="KW-0489">Methyltransferase</keyword>
<evidence type="ECO:0000259" key="2">
    <source>
        <dbReference type="Pfam" id="PF01029"/>
    </source>
</evidence>
<keyword evidence="3" id="KW-0808">Transferase</keyword>
<dbReference type="EC" id="2.1.1.-" evidence="3"/>
<accession>D5BPC8</accession>
<dbReference type="GO" id="GO:0032259">
    <property type="term" value="P:methylation"/>
    <property type="evidence" value="ECO:0007669"/>
    <property type="project" value="UniProtKB-KW"/>
</dbReference>
<dbReference type="InterPro" id="IPR006027">
    <property type="entry name" value="NusB_RsmB_TIM44"/>
</dbReference>
<dbReference type="InterPro" id="IPR035926">
    <property type="entry name" value="NusB-like_sf"/>
</dbReference>
<gene>
    <name evidence="3" type="ordered locus">SAR116_0167</name>
</gene>
<sequence length="160" mass="17867">MAKENAELKPVPVRRRSASRVSSIQILYQSQITDRASVDFAPDYLTHYAPDVSKSFRVKDLDHEHLNALYTGVEKEMVLLDEDIADSLASGWSIKRLPLIELTLLRCGAYELRFMPHIPARAVVSEYAAISDACGCEVAFVNAVLDRLSRIVRTVEMGTA</sequence>
<dbReference type="HOGENOM" id="CLU_087843_4_0_5"/>
<dbReference type="EMBL" id="CP001751">
    <property type="protein sequence ID" value="ADE38410.1"/>
    <property type="molecule type" value="Genomic_DNA"/>
</dbReference>
<evidence type="ECO:0000256" key="1">
    <source>
        <dbReference type="ARBA" id="ARBA00022884"/>
    </source>
</evidence>
<dbReference type="AlphaFoldDB" id="D5BPC8"/>
<protein>
    <submittedName>
        <fullName evidence="3">NusB antitermination factor</fullName>
        <ecNumber evidence="3">2.1.1.-</ecNumber>
    </submittedName>
</protein>
<dbReference type="OrthoDB" id="9797817at2"/>
<keyword evidence="4" id="KW-1185">Reference proteome</keyword>
<dbReference type="Pfam" id="PF01029">
    <property type="entry name" value="NusB"/>
    <property type="match status" value="1"/>
</dbReference>
<organism evidence="3 4">
    <name type="scientific">Puniceispirillum marinum (strain IMCC1322)</name>
    <dbReference type="NCBI Taxonomy" id="488538"/>
    <lineage>
        <taxon>Bacteria</taxon>
        <taxon>Pseudomonadati</taxon>
        <taxon>Pseudomonadota</taxon>
        <taxon>Alphaproteobacteria</taxon>
        <taxon>Candidatus Puniceispirillales</taxon>
        <taxon>Candidatus Puniceispirillaceae</taxon>
        <taxon>Candidatus Puniceispirillum</taxon>
    </lineage>
</organism>
<dbReference type="Gene3D" id="1.10.940.10">
    <property type="entry name" value="NusB-like"/>
    <property type="match status" value="1"/>
</dbReference>
<keyword evidence="1" id="KW-0694">RNA-binding</keyword>
<dbReference type="KEGG" id="apb:SAR116_0167"/>
<name>D5BPC8_PUNMI</name>
<dbReference type="eggNOG" id="COG0781">
    <property type="taxonomic scope" value="Bacteria"/>
</dbReference>
<dbReference type="RefSeq" id="WP_013045040.1">
    <property type="nucleotide sequence ID" value="NC_014010.1"/>
</dbReference>
<dbReference type="Proteomes" id="UP000007460">
    <property type="component" value="Chromosome"/>
</dbReference>
<dbReference type="GO" id="GO:0003723">
    <property type="term" value="F:RNA binding"/>
    <property type="evidence" value="ECO:0007669"/>
    <property type="project" value="UniProtKB-KW"/>
</dbReference>
<dbReference type="SUPFAM" id="SSF48013">
    <property type="entry name" value="NusB-like"/>
    <property type="match status" value="1"/>
</dbReference>